<evidence type="ECO:0000313" key="2">
    <source>
        <dbReference type="Proteomes" id="UP000239709"/>
    </source>
</evidence>
<proteinExistence type="predicted"/>
<organism evidence="1 2">
    <name type="scientific">Ottowia oryzae</name>
    <dbReference type="NCBI Taxonomy" id="2109914"/>
    <lineage>
        <taxon>Bacteria</taxon>
        <taxon>Pseudomonadati</taxon>
        <taxon>Pseudomonadota</taxon>
        <taxon>Betaproteobacteria</taxon>
        <taxon>Burkholderiales</taxon>
        <taxon>Comamonadaceae</taxon>
        <taxon>Ottowia</taxon>
    </lineage>
</organism>
<gene>
    <name evidence="1" type="ORF">C6570_01235</name>
</gene>
<dbReference type="RefSeq" id="WP_106701325.1">
    <property type="nucleotide sequence ID" value="NZ_CP027666.1"/>
</dbReference>
<dbReference type="KEGG" id="otk:C6570_01235"/>
<reference evidence="1 2" key="1">
    <citation type="submission" date="2018-03" db="EMBL/GenBank/DDBJ databases">
        <title>Genome sequencing of Ottowia sp.</title>
        <authorList>
            <person name="Kim S.-J."/>
            <person name="Heo J."/>
            <person name="Kwon S.-W."/>
        </authorList>
    </citation>
    <scope>NUCLEOTIDE SEQUENCE [LARGE SCALE GENOMIC DNA]</scope>
    <source>
        <strain evidence="1 2">KADR8-3</strain>
    </source>
</reference>
<evidence type="ECO:0000313" key="1">
    <source>
        <dbReference type="EMBL" id="AVO33030.1"/>
    </source>
</evidence>
<accession>A0A2S0MB32</accession>
<name>A0A2S0MB32_9BURK</name>
<dbReference type="EMBL" id="CP027666">
    <property type="protein sequence ID" value="AVO33030.1"/>
    <property type="molecule type" value="Genomic_DNA"/>
</dbReference>
<dbReference type="AlphaFoldDB" id="A0A2S0MB32"/>
<dbReference type="Proteomes" id="UP000239709">
    <property type="component" value="Chromosome"/>
</dbReference>
<keyword evidence="2" id="KW-1185">Reference proteome</keyword>
<protein>
    <submittedName>
        <fullName evidence="1">Uncharacterized protein</fullName>
    </submittedName>
</protein>
<sequence>MARSELSPVELSLVGAFMDTLEHVLGDKPSAAQRVEAINAGVYFVVAAARACGVQALTAKSLRAAADLLDGAA</sequence>